<organism evidence="5 6">
    <name type="scientific">Cherax quadricarinatus</name>
    <name type="common">Australian red claw crayfish</name>
    <dbReference type="NCBI Taxonomy" id="27406"/>
    <lineage>
        <taxon>Eukaryota</taxon>
        <taxon>Metazoa</taxon>
        <taxon>Ecdysozoa</taxon>
        <taxon>Arthropoda</taxon>
        <taxon>Crustacea</taxon>
        <taxon>Multicrustacea</taxon>
        <taxon>Malacostraca</taxon>
        <taxon>Eumalacostraca</taxon>
        <taxon>Eucarida</taxon>
        <taxon>Decapoda</taxon>
        <taxon>Pleocyemata</taxon>
        <taxon>Astacidea</taxon>
        <taxon>Parastacoidea</taxon>
        <taxon>Parastacidae</taxon>
        <taxon>Cherax</taxon>
    </lineage>
</organism>
<evidence type="ECO:0000259" key="4">
    <source>
        <dbReference type="PROSITE" id="PS50102"/>
    </source>
</evidence>
<dbReference type="PANTHER" id="PTHR19965">
    <property type="entry name" value="RNA AND EXPORT FACTOR BINDING PROTEIN"/>
    <property type="match status" value="1"/>
</dbReference>
<sequence>QTNMADSSLDDIIKQRKIRSGLLPANRNDLSGAIGRGRPFVKARQYQPVHSDMEVEPQVVGDARNRIIQKKRERFPDARDRLAEIAKQGDAREKINKIRKVSGTVTNRINKNPVAWKNTTVVEKSIRNENHASDLKGKTRMQGSFLLRTVAGRDTAGGKNIAARGRSDVLTRKLPNNGRTRSVAKPASDSSRYHPLPNNPHVVTIKNEKAELYNSYIPELNSYRQQEMRPARIKLTARSPSYRSLGLNTVAQNYGLSGMRSDFLSHSRSPIYRLRRSPELEEIRPTRLKITTANNYREPSPQYSDEWDSQPRLPMRLPTRTPGGRLHSEIPERLAVRLPAKKRPLYEDEEVESLSRPKKIAPISSGLMARLDQPQHLPASQGGKVLVTNLHHCVSVEDMEELFGTIGPILSARMVREGVAEAVFMHMEDAYRSVEVFNNRQLDGQPMCVTVVGKKTTSTPPAPPPAPRTQTKSVLKAASGSSNMNRSLPSLRGFKHDGRVAPDIPTIHQALFNRSQAPTSNHVFLVKLPKQPTRKTLS</sequence>
<dbReference type="SUPFAM" id="SSF54928">
    <property type="entry name" value="RNA-binding domain, RBD"/>
    <property type="match status" value="1"/>
</dbReference>
<feature type="non-terminal residue" evidence="5">
    <location>
        <position position="1"/>
    </location>
</feature>
<dbReference type="InterPro" id="IPR000504">
    <property type="entry name" value="RRM_dom"/>
</dbReference>
<dbReference type="Proteomes" id="UP001445076">
    <property type="component" value="Unassembled WGS sequence"/>
</dbReference>
<dbReference type="GO" id="GO:0005634">
    <property type="term" value="C:nucleus"/>
    <property type="evidence" value="ECO:0007669"/>
    <property type="project" value="TreeGrafter"/>
</dbReference>
<reference evidence="5 6" key="1">
    <citation type="journal article" date="2024" name="BMC Genomics">
        <title>Genome assembly of redclaw crayfish (Cherax quadricarinatus) provides insights into its immune adaptation and hypoxia tolerance.</title>
        <authorList>
            <person name="Liu Z."/>
            <person name="Zheng J."/>
            <person name="Li H."/>
            <person name="Fang K."/>
            <person name="Wang S."/>
            <person name="He J."/>
            <person name="Zhou D."/>
            <person name="Weng S."/>
            <person name="Chi M."/>
            <person name="Gu Z."/>
            <person name="He J."/>
            <person name="Li F."/>
            <person name="Wang M."/>
        </authorList>
    </citation>
    <scope>NUCLEOTIDE SEQUENCE [LARGE SCALE GENOMIC DNA]</scope>
    <source>
        <strain evidence="5">ZL_2023a</strain>
    </source>
</reference>
<evidence type="ECO:0000313" key="6">
    <source>
        <dbReference type="Proteomes" id="UP001445076"/>
    </source>
</evidence>
<dbReference type="GO" id="GO:0006406">
    <property type="term" value="P:mRNA export from nucleus"/>
    <property type="evidence" value="ECO:0007669"/>
    <property type="project" value="TreeGrafter"/>
</dbReference>
<dbReference type="InterPro" id="IPR035979">
    <property type="entry name" value="RBD_domain_sf"/>
</dbReference>
<dbReference type="SMART" id="SM00360">
    <property type="entry name" value="RRM"/>
    <property type="match status" value="1"/>
</dbReference>
<keyword evidence="6" id="KW-1185">Reference proteome</keyword>
<evidence type="ECO:0000256" key="1">
    <source>
        <dbReference type="ARBA" id="ARBA00022884"/>
    </source>
</evidence>
<name>A0AAW0X836_CHEQU</name>
<dbReference type="EMBL" id="JARKIK010000034">
    <property type="protein sequence ID" value="KAK8740107.1"/>
    <property type="molecule type" value="Genomic_DNA"/>
</dbReference>
<dbReference type="AlphaFoldDB" id="A0AAW0X836"/>
<protein>
    <recommendedName>
        <fullName evidence="4">RRM domain-containing protein</fullName>
    </recommendedName>
</protein>
<accession>A0AAW0X836</accession>
<evidence type="ECO:0000256" key="3">
    <source>
        <dbReference type="SAM" id="MobiDB-lite"/>
    </source>
</evidence>
<proteinExistence type="predicted"/>
<evidence type="ECO:0000256" key="2">
    <source>
        <dbReference type="PROSITE-ProRule" id="PRU00176"/>
    </source>
</evidence>
<feature type="domain" description="RRM" evidence="4">
    <location>
        <begin position="383"/>
        <end position="454"/>
    </location>
</feature>
<comment type="caution">
    <text evidence="5">The sequence shown here is derived from an EMBL/GenBank/DDBJ whole genome shotgun (WGS) entry which is preliminary data.</text>
</comment>
<dbReference type="Gene3D" id="3.30.70.330">
    <property type="match status" value="1"/>
</dbReference>
<gene>
    <name evidence="5" type="ORF">OTU49_003038</name>
</gene>
<dbReference type="InterPro" id="IPR012677">
    <property type="entry name" value="Nucleotide-bd_a/b_plait_sf"/>
</dbReference>
<dbReference type="InterPro" id="IPR051229">
    <property type="entry name" value="ALYREF_mRNA_export"/>
</dbReference>
<feature type="region of interest" description="Disordered" evidence="3">
    <location>
        <begin position="172"/>
        <end position="200"/>
    </location>
</feature>
<dbReference type="GO" id="GO:0003729">
    <property type="term" value="F:mRNA binding"/>
    <property type="evidence" value="ECO:0007669"/>
    <property type="project" value="TreeGrafter"/>
</dbReference>
<evidence type="ECO:0000313" key="5">
    <source>
        <dbReference type="EMBL" id="KAK8740107.1"/>
    </source>
</evidence>
<dbReference type="PROSITE" id="PS50102">
    <property type="entry name" value="RRM"/>
    <property type="match status" value="1"/>
</dbReference>
<keyword evidence="1 2" id="KW-0694">RNA-binding</keyword>
<dbReference type="Pfam" id="PF00076">
    <property type="entry name" value="RRM_1"/>
    <property type="match status" value="1"/>
</dbReference>
<dbReference type="PANTHER" id="PTHR19965:SF82">
    <property type="entry name" value="THO COMPLEX SUBUNIT 4"/>
    <property type="match status" value="1"/>
</dbReference>